<dbReference type="Proteomes" id="UP000824264">
    <property type="component" value="Unassembled WGS sequence"/>
</dbReference>
<feature type="domain" description="SH3b1" evidence="8">
    <location>
        <begin position="158"/>
        <end position="210"/>
    </location>
</feature>
<keyword evidence="2" id="KW-0645">Protease</keyword>
<dbReference type="Gene3D" id="3.90.1720.10">
    <property type="entry name" value="endopeptidase domain like (from Nostoc punctiforme)"/>
    <property type="match status" value="1"/>
</dbReference>
<evidence type="ECO:0000313" key="11">
    <source>
        <dbReference type="Proteomes" id="UP000824264"/>
    </source>
</evidence>
<dbReference type="Pfam" id="PF12914">
    <property type="entry name" value="SH3_7"/>
    <property type="match status" value="1"/>
</dbReference>
<feature type="chain" id="PRO_5038997273" evidence="5">
    <location>
        <begin position="16"/>
        <end position="456"/>
    </location>
</feature>
<feature type="domain" description="NLPC/P60 N-terminal" evidence="7">
    <location>
        <begin position="7"/>
        <end position="135"/>
    </location>
</feature>
<dbReference type="PIRSF" id="PIRSF019015">
    <property type="entry name" value="P60_peptidase_YkfC"/>
    <property type="match status" value="1"/>
</dbReference>
<dbReference type="InterPro" id="IPR000064">
    <property type="entry name" value="NLP_P60_dom"/>
</dbReference>
<dbReference type="Pfam" id="PF12912">
    <property type="entry name" value="N_NLPC_P60"/>
    <property type="match status" value="1"/>
</dbReference>
<proteinExistence type="inferred from homology"/>
<keyword evidence="3" id="KW-0378">Hydrolase</keyword>
<organism evidence="10 11">
    <name type="scientific">Candidatus Bilophila faecipullorum</name>
    <dbReference type="NCBI Taxonomy" id="2838482"/>
    <lineage>
        <taxon>Bacteria</taxon>
        <taxon>Pseudomonadati</taxon>
        <taxon>Thermodesulfobacteriota</taxon>
        <taxon>Desulfovibrionia</taxon>
        <taxon>Desulfovibrionales</taxon>
        <taxon>Desulfovibrionaceae</taxon>
        <taxon>Bilophila</taxon>
    </lineage>
</organism>
<sequence>MLTLGLFLCCFVALAGCGAQRGPKAGPGAGEYAGPAGSIADLRKLPQDLLVYARQGDPGKRLLSPAEQARQDDRFNRLFFGPWEAARGSVPASEAFAVFGGLKKPSKPRGWAENLLPWSQENWDKLAANAARESYPSRLDKAITVRPTVLREAPTHRPRFSDPSKAGQGYPFDLFQYSALPVGMPLLVLHESADGAWLYVETGLVAGWVPASDTALTDGAFRSRYKNGSYAVIVRDDVPLRDRAGRYVTTGHLGTMLPVLSTSGSTLTLLVPVRDTQGRAVAVASPVSASDAVLKPIPLTPEAVARLGNVMMGQPYGWGGYLQDRDCSQAMRDLFVPFGLWLPRNSSAQAKAWRFVSFVKASPSGKESVIEEEGVPFATLLWLPGHITLYLGTYKGQPVMFHDMWGIRTEERGREGRHIIGRAVVTSLRPGAELADVRKDNLLLARMRGMSVLRYE</sequence>
<reference evidence="10" key="2">
    <citation type="submission" date="2021-04" db="EMBL/GenBank/DDBJ databases">
        <authorList>
            <person name="Gilroy R."/>
        </authorList>
    </citation>
    <scope>NUCLEOTIDE SEQUENCE</scope>
    <source>
        <strain evidence="10">ChiSxjej5B17-1746</strain>
    </source>
</reference>
<evidence type="ECO:0000256" key="2">
    <source>
        <dbReference type="ARBA" id="ARBA00022670"/>
    </source>
</evidence>
<accession>A0A9D1U980</accession>
<dbReference type="Pfam" id="PF12913">
    <property type="entry name" value="SH3_6"/>
    <property type="match status" value="1"/>
</dbReference>
<dbReference type="InterPro" id="IPR038765">
    <property type="entry name" value="Papain-like_cys_pep_sf"/>
</dbReference>
<dbReference type="InterPro" id="IPR026864">
    <property type="entry name" value="SH3b2-type_SH3"/>
</dbReference>
<evidence type="ECO:0000259" key="6">
    <source>
        <dbReference type="Pfam" id="PF00877"/>
    </source>
</evidence>
<evidence type="ECO:0000256" key="4">
    <source>
        <dbReference type="ARBA" id="ARBA00022807"/>
    </source>
</evidence>
<feature type="domain" description="NlpC/P60" evidence="6">
    <location>
        <begin position="313"/>
        <end position="402"/>
    </location>
</feature>
<dbReference type="Pfam" id="PF00877">
    <property type="entry name" value="NLPC_P60"/>
    <property type="match status" value="1"/>
</dbReference>
<feature type="domain" description="SH3b2-type SH3" evidence="9">
    <location>
        <begin position="220"/>
        <end position="262"/>
    </location>
</feature>
<evidence type="ECO:0000259" key="9">
    <source>
        <dbReference type="Pfam" id="PF12914"/>
    </source>
</evidence>
<evidence type="ECO:0000313" key="10">
    <source>
        <dbReference type="EMBL" id="HIW79424.1"/>
    </source>
</evidence>
<evidence type="ECO:0000256" key="3">
    <source>
        <dbReference type="ARBA" id="ARBA00022801"/>
    </source>
</evidence>
<dbReference type="InterPro" id="IPR025606">
    <property type="entry name" value="NLPC/P60_N_dom"/>
</dbReference>
<dbReference type="InterPro" id="IPR039439">
    <property type="entry name" value="SH3b1_dom"/>
</dbReference>
<name>A0A9D1U980_9BACT</name>
<feature type="signal peptide" evidence="5">
    <location>
        <begin position="1"/>
        <end position="15"/>
    </location>
</feature>
<dbReference type="SUPFAM" id="SSF54001">
    <property type="entry name" value="Cysteine proteinases"/>
    <property type="match status" value="1"/>
</dbReference>
<keyword evidence="5" id="KW-0732">Signal</keyword>
<dbReference type="GO" id="GO:0006508">
    <property type="term" value="P:proteolysis"/>
    <property type="evidence" value="ECO:0007669"/>
    <property type="project" value="UniProtKB-KW"/>
</dbReference>
<dbReference type="EMBL" id="DXGI01000369">
    <property type="protein sequence ID" value="HIW79424.1"/>
    <property type="molecule type" value="Genomic_DNA"/>
</dbReference>
<dbReference type="InterPro" id="IPR027017">
    <property type="entry name" value="P60_peptidase_YkfC"/>
</dbReference>
<reference evidence="10" key="1">
    <citation type="journal article" date="2021" name="PeerJ">
        <title>Extensive microbial diversity within the chicken gut microbiome revealed by metagenomics and culture.</title>
        <authorList>
            <person name="Gilroy R."/>
            <person name="Ravi A."/>
            <person name="Getino M."/>
            <person name="Pursley I."/>
            <person name="Horton D.L."/>
            <person name="Alikhan N.F."/>
            <person name="Baker D."/>
            <person name="Gharbi K."/>
            <person name="Hall N."/>
            <person name="Watson M."/>
            <person name="Adriaenssens E.M."/>
            <person name="Foster-Nyarko E."/>
            <person name="Jarju S."/>
            <person name="Secka A."/>
            <person name="Antonio M."/>
            <person name="Oren A."/>
            <person name="Chaudhuri R.R."/>
            <person name="La Ragione R."/>
            <person name="Hildebrand F."/>
            <person name="Pallen M.J."/>
        </authorList>
    </citation>
    <scope>NUCLEOTIDE SEQUENCE</scope>
    <source>
        <strain evidence="10">ChiSxjej5B17-1746</strain>
    </source>
</reference>
<evidence type="ECO:0000259" key="7">
    <source>
        <dbReference type="Pfam" id="PF12912"/>
    </source>
</evidence>
<keyword evidence="4" id="KW-0788">Thiol protease</keyword>
<dbReference type="GO" id="GO:0008234">
    <property type="term" value="F:cysteine-type peptidase activity"/>
    <property type="evidence" value="ECO:0007669"/>
    <property type="project" value="UniProtKB-KW"/>
</dbReference>
<comment type="caution">
    <text evidence="10">The sequence shown here is derived from an EMBL/GenBank/DDBJ whole genome shotgun (WGS) entry which is preliminary data.</text>
</comment>
<comment type="similarity">
    <text evidence="1">Belongs to the peptidase C40 family.</text>
</comment>
<evidence type="ECO:0000256" key="5">
    <source>
        <dbReference type="SAM" id="SignalP"/>
    </source>
</evidence>
<dbReference type="AlphaFoldDB" id="A0A9D1U980"/>
<gene>
    <name evidence="10" type="ORF">H9874_09830</name>
</gene>
<evidence type="ECO:0000259" key="8">
    <source>
        <dbReference type="Pfam" id="PF12913"/>
    </source>
</evidence>
<protein>
    <submittedName>
        <fullName evidence="10">SH3 domain-containing protein</fullName>
    </submittedName>
</protein>
<evidence type="ECO:0000256" key="1">
    <source>
        <dbReference type="ARBA" id="ARBA00007074"/>
    </source>
</evidence>